<accession>A0A553NVC0</accession>
<keyword evidence="3 5" id="KW-0371">Homeobox</keyword>
<dbReference type="GO" id="GO:0000987">
    <property type="term" value="F:cis-regulatory region sequence-specific DNA binding"/>
    <property type="evidence" value="ECO:0007669"/>
    <property type="project" value="UniProtKB-ARBA"/>
</dbReference>
<dbReference type="InterPro" id="IPR050224">
    <property type="entry name" value="TALE_homeobox"/>
</dbReference>
<dbReference type="SMART" id="SM00389">
    <property type="entry name" value="HOX"/>
    <property type="match status" value="1"/>
</dbReference>
<dbReference type="InterPro" id="IPR001356">
    <property type="entry name" value="HD"/>
</dbReference>
<evidence type="ECO:0000313" key="8">
    <source>
        <dbReference type="EMBL" id="TRY69379.1"/>
    </source>
</evidence>
<dbReference type="PROSITE" id="PS50071">
    <property type="entry name" value="HOMEOBOX_2"/>
    <property type="match status" value="1"/>
</dbReference>
<dbReference type="SUPFAM" id="SSF46689">
    <property type="entry name" value="Homeodomain-like"/>
    <property type="match status" value="1"/>
</dbReference>
<dbReference type="STRING" id="6832.A0A553NVC0"/>
<dbReference type="EMBL" id="VCGU01000010">
    <property type="protein sequence ID" value="TRY69379.1"/>
    <property type="molecule type" value="Genomic_DNA"/>
</dbReference>
<dbReference type="Gene3D" id="1.10.10.60">
    <property type="entry name" value="Homeodomain-like"/>
    <property type="match status" value="1"/>
</dbReference>
<reference evidence="8 9" key="1">
    <citation type="journal article" date="2018" name="Nat. Ecol. Evol.">
        <title>Genomic signatures of mitonuclear coevolution across populations of Tigriopus californicus.</title>
        <authorList>
            <person name="Barreto F.S."/>
            <person name="Watson E.T."/>
            <person name="Lima T.G."/>
            <person name="Willett C.S."/>
            <person name="Edmands S."/>
            <person name="Li W."/>
            <person name="Burton R.S."/>
        </authorList>
    </citation>
    <scope>NUCLEOTIDE SEQUENCE [LARGE SCALE GENOMIC DNA]</scope>
    <source>
        <strain evidence="8 9">San Diego</strain>
    </source>
</reference>
<proteinExistence type="predicted"/>
<dbReference type="AlphaFoldDB" id="A0A553NVC0"/>
<dbReference type="Proteomes" id="UP000318571">
    <property type="component" value="Chromosome 1"/>
</dbReference>
<dbReference type="PANTHER" id="PTHR11850">
    <property type="entry name" value="HOMEOBOX PROTEIN TRANSCRIPTION FACTORS"/>
    <property type="match status" value="1"/>
</dbReference>
<name>A0A553NVC0_TIGCA</name>
<organism evidence="8 9">
    <name type="scientific">Tigriopus californicus</name>
    <name type="common">Marine copepod</name>
    <dbReference type="NCBI Taxonomy" id="6832"/>
    <lineage>
        <taxon>Eukaryota</taxon>
        <taxon>Metazoa</taxon>
        <taxon>Ecdysozoa</taxon>
        <taxon>Arthropoda</taxon>
        <taxon>Crustacea</taxon>
        <taxon>Multicrustacea</taxon>
        <taxon>Hexanauplia</taxon>
        <taxon>Copepoda</taxon>
        <taxon>Harpacticoida</taxon>
        <taxon>Harpacticidae</taxon>
        <taxon>Tigriopus</taxon>
    </lineage>
</organism>
<feature type="DNA-binding region" description="Homeobox" evidence="5">
    <location>
        <begin position="115"/>
        <end position="160"/>
    </location>
</feature>
<protein>
    <recommendedName>
        <fullName evidence="7">Homeobox domain-containing protein</fullName>
    </recommendedName>
</protein>
<evidence type="ECO:0000256" key="6">
    <source>
        <dbReference type="SAM" id="MobiDB-lite"/>
    </source>
</evidence>
<sequence>MTSEEVIVTLVQGIFDQGRYQETRNVIKEKHEMLQSDEVKLKLLKLWEESLYQEFSLAKQSLAGGNGGTKGDPCGLSSSMRYKLRKKHPCPIELEQELRVKNARLPKVVHDGLNAWLKSHKENPYPNKRDKDLLSTKLGITPQQVNRWFIQRRKMIRLRGVDYVGRFDSPLDDYPHDAHDAYMEDEDLNSNDSYDGEMANYHHNHEALSPPSLNDPNSSSLLKSILTVNQTSNSSHPLPLGLSSGGTVQVMDNIKQNISRLLISEEDILTPPPSISGDSTARATPSDFPLEMTVTTSNAITVEQREALDLSVEARNARLQSYKMNHSDMPTSAESSARSSACSSPHKDYSTIVNLSLGLEEQIAVNALLTLSHGGL</sequence>
<dbReference type="InterPro" id="IPR008422">
    <property type="entry name" value="KN_HD"/>
</dbReference>
<dbReference type="GO" id="GO:0005634">
    <property type="term" value="C:nucleus"/>
    <property type="evidence" value="ECO:0007669"/>
    <property type="project" value="UniProtKB-SubCell"/>
</dbReference>
<keyword evidence="2 5" id="KW-0238">DNA-binding</keyword>
<dbReference type="GO" id="GO:0048646">
    <property type="term" value="P:anatomical structure formation involved in morphogenesis"/>
    <property type="evidence" value="ECO:0007669"/>
    <property type="project" value="UniProtKB-ARBA"/>
</dbReference>
<evidence type="ECO:0000256" key="3">
    <source>
        <dbReference type="ARBA" id="ARBA00023155"/>
    </source>
</evidence>
<dbReference type="GO" id="GO:0001654">
    <property type="term" value="P:eye development"/>
    <property type="evidence" value="ECO:0007669"/>
    <property type="project" value="UniProtKB-ARBA"/>
</dbReference>
<evidence type="ECO:0000313" key="9">
    <source>
        <dbReference type="Proteomes" id="UP000318571"/>
    </source>
</evidence>
<keyword evidence="9" id="KW-1185">Reference proteome</keyword>
<comment type="caution">
    <text evidence="8">The sequence shown here is derived from an EMBL/GenBank/DDBJ whole genome shotgun (WGS) entry which is preliminary data.</text>
</comment>
<feature type="domain" description="Homeobox" evidence="7">
    <location>
        <begin position="113"/>
        <end position="159"/>
    </location>
</feature>
<dbReference type="GO" id="GO:0006355">
    <property type="term" value="P:regulation of DNA-templated transcription"/>
    <property type="evidence" value="ECO:0007669"/>
    <property type="project" value="InterPro"/>
</dbReference>
<keyword evidence="4 5" id="KW-0539">Nucleus</keyword>
<evidence type="ECO:0000256" key="4">
    <source>
        <dbReference type="ARBA" id="ARBA00023242"/>
    </source>
</evidence>
<evidence type="ECO:0000259" key="7">
    <source>
        <dbReference type="PROSITE" id="PS50071"/>
    </source>
</evidence>
<comment type="subcellular location">
    <subcellularLocation>
        <location evidence="1 5">Nucleus</location>
    </subcellularLocation>
</comment>
<dbReference type="OrthoDB" id="4187154at2759"/>
<evidence type="ECO:0000256" key="1">
    <source>
        <dbReference type="ARBA" id="ARBA00004123"/>
    </source>
</evidence>
<dbReference type="CDD" id="cd00086">
    <property type="entry name" value="homeodomain"/>
    <property type="match status" value="1"/>
</dbReference>
<gene>
    <name evidence="8" type="ORF">TCAL_07200</name>
</gene>
<dbReference type="InterPro" id="IPR009057">
    <property type="entry name" value="Homeodomain-like_sf"/>
</dbReference>
<evidence type="ECO:0000256" key="2">
    <source>
        <dbReference type="ARBA" id="ARBA00023125"/>
    </source>
</evidence>
<feature type="compositionally biased region" description="Low complexity" evidence="6">
    <location>
        <begin position="332"/>
        <end position="344"/>
    </location>
</feature>
<dbReference type="Pfam" id="PF05920">
    <property type="entry name" value="Homeobox_KN"/>
    <property type="match status" value="1"/>
</dbReference>
<evidence type="ECO:0000256" key="5">
    <source>
        <dbReference type="PROSITE-ProRule" id="PRU00108"/>
    </source>
</evidence>
<feature type="region of interest" description="Disordered" evidence="6">
    <location>
        <begin position="324"/>
        <end position="345"/>
    </location>
</feature>